<gene>
    <name evidence="1" type="ORF">FB45DRAFT_1040359</name>
</gene>
<keyword evidence="2" id="KW-1185">Reference proteome</keyword>
<reference evidence="1" key="1">
    <citation type="submission" date="2023-03" db="EMBL/GenBank/DDBJ databases">
        <title>Massive genome expansion in bonnet fungi (Mycena s.s.) driven by repeated elements and novel gene families across ecological guilds.</title>
        <authorList>
            <consortium name="Lawrence Berkeley National Laboratory"/>
            <person name="Harder C.B."/>
            <person name="Miyauchi S."/>
            <person name="Viragh M."/>
            <person name="Kuo A."/>
            <person name="Thoen E."/>
            <person name="Andreopoulos B."/>
            <person name="Lu D."/>
            <person name="Skrede I."/>
            <person name="Drula E."/>
            <person name="Henrissat B."/>
            <person name="Morin E."/>
            <person name="Kohler A."/>
            <person name="Barry K."/>
            <person name="LaButti K."/>
            <person name="Morin E."/>
            <person name="Salamov A."/>
            <person name="Lipzen A."/>
            <person name="Mereny Z."/>
            <person name="Hegedus B."/>
            <person name="Baldrian P."/>
            <person name="Stursova M."/>
            <person name="Weitz H."/>
            <person name="Taylor A."/>
            <person name="Grigoriev I.V."/>
            <person name="Nagy L.G."/>
            <person name="Martin F."/>
            <person name="Kauserud H."/>
        </authorList>
    </citation>
    <scope>NUCLEOTIDE SEQUENCE</scope>
    <source>
        <strain evidence="1">9284</strain>
    </source>
</reference>
<dbReference type="EMBL" id="JARKIF010000050">
    <property type="protein sequence ID" value="KAJ7607394.1"/>
    <property type="molecule type" value="Genomic_DNA"/>
</dbReference>
<dbReference type="Proteomes" id="UP001221142">
    <property type="component" value="Unassembled WGS sequence"/>
</dbReference>
<name>A0AAD7FA05_9AGAR</name>
<dbReference type="AlphaFoldDB" id="A0AAD7FA05"/>
<evidence type="ECO:0000313" key="1">
    <source>
        <dbReference type="EMBL" id="KAJ7607394.1"/>
    </source>
</evidence>
<comment type="caution">
    <text evidence="1">The sequence shown here is derived from an EMBL/GenBank/DDBJ whole genome shotgun (WGS) entry which is preliminary data.</text>
</comment>
<organism evidence="1 2">
    <name type="scientific">Roridomyces roridus</name>
    <dbReference type="NCBI Taxonomy" id="1738132"/>
    <lineage>
        <taxon>Eukaryota</taxon>
        <taxon>Fungi</taxon>
        <taxon>Dikarya</taxon>
        <taxon>Basidiomycota</taxon>
        <taxon>Agaricomycotina</taxon>
        <taxon>Agaricomycetes</taxon>
        <taxon>Agaricomycetidae</taxon>
        <taxon>Agaricales</taxon>
        <taxon>Marasmiineae</taxon>
        <taxon>Mycenaceae</taxon>
        <taxon>Roridomyces</taxon>
    </lineage>
</organism>
<accession>A0AAD7FA05</accession>
<protein>
    <submittedName>
        <fullName evidence="1">Uncharacterized protein</fullName>
    </submittedName>
</protein>
<proteinExistence type="predicted"/>
<evidence type="ECO:0000313" key="2">
    <source>
        <dbReference type="Proteomes" id="UP001221142"/>
    </source>
</evidence>
<sequence length="130" mass="13752">MLAAAVVAAAGRAHEALTLLREPRGVAERAAAVGDGGEDRIQSIVAEFVVGFAATVIEILVVRRSLPWREPPYEMLGVSVDALAWVSSRDRLTEESCLLAAGLRAGTQECEVVEMRHVADDVGSAEGVLV</sequence>